<dbReference type="AlphaFoldDB" id="A0A4V2LX03"/>
<feature type="compositionally biased region" description="Gly residues" evidence="1">
    <location>
        <begin position="284"/>
        <end position="315"/>
    </location>
</feature>
<name>A0A4V2LX03_9ACTN</name>
<proteinExistence type="predicted"/>
<sequence>MVFKKMLGAFGIGAPSVDTVLSNPSTRPGLMLAGQVNLTGGSQDVEIDHVAVGLVTRVEVDGAEVEHEAAVEFHRVMVAGGLRLAQGQQLTLPFQFPVPVQTPVTDIYGQRLPGMSLGLRTEVAIRGAVDKGDLDPVYVHPLPVQERILAAFGQLGFQFKGADLEHGQIAGAHQALPFYQEIEYFAAPQYAHEVSEVELTFLADEQGVDIVLEFDRPGGLFTAGHDSYGRYRVPHAEADRVDWAAEVDRWIREALEQRRALYPGQPAYAQPGYAQPGYAQPGYGQPGYGQPGYGQPGYGQPGYGQPGYGQFGAPGGYPPHQPAYGHHQEQPEQRGPGMGALAAGVVGGAALGFAGGMIADEVFDSFGGDDGAEAEGGGDEE</sequence>
<dbReference type="PANTHER" id="PTHR40053">
    <property type="entry name" value="SPORULATION-CONTROL PROTEIN SPO0M"/>
    <property type="match status" value="1"/>
</dbReference>
<organism evidence="2 3">
    <name type="scientific">Micromonospora zingiberis</name>
    <dbReference type="NCBI Taxonomy" id="2053011"/>
    <lineage>
        <taxon>Bacteria</taxon>
        <taxon>Bacillati</taxon>
        <taxon>Actinomycetota</taxon>
        <taxon>Actinomycetes</taxon>
        <taxon>Micromonosporales</taxon>
        <taxon>Micromonosporaceae</taxon>
        <taxon>Micromonospora</taxon>
    </lineage>
</organism>
<evidence type="ECO:0000313" key="3">
    <source>
        <dbReference type="Proteomes" id="UP000292274"/>
    </source>
</evidence>
<dbReference type="EMBL" id="SJJR01000004">
    <property type="protein sequence ID" value="TCB98505.1"/>
    <property type="molecule type" value="Genomic_DNA"/>
</dbReference>
<evidence type="ECO:0000313" key="2">
    <source>
        <dbReference type="EMBL" id="TCB98505.1"/>
    </source>
</evidence>
<feature type="region of interest" description="Disordered" evidence="1">
    <location>
        <begin position="276"/>
        <end position="337"/>
    </location>
</feature>
<dbReference type="RefSeq" id="WP_131303088.1">
    <property type="nucleotide sequence ID" value="NZ_SJJR01000004.1"/>
</dbReference>
<dbReference type="Pfam" id="PF07070">
    <property type="entry name" value="Spo0M"/>
    <property type="match status" value="1"/>
</dbReference>
<dbReference type="Proteomes" id="UP000292274">
    <property type="component" value="Unassembled WGS sequence"/>
</dbReference>
<keyword evidence="3" id="KW-1185">Reference proteome</keyword>
<evidence type="ECO:0000256" key="1">
    <source>
        <dbReference type="SAM" id="MobiDB-lite"/>
    </source>
</evidence>
<dbReference type="PANTHER" id="PTHR40053:SF1">
    <property type="entry name" value="SPORULATION-CONTROL PROTEIN SPO0M"/>
    <property type="match status" value="1"/>
</dbReference>
<reference evidence="2 3" key="1">
    <citation type="submission" date="2019-02" db="EMBL/GenBank/DDBJ databases">
        <title>Jishengella sp. nov., isolated from a root of Zingiber montanum.</title>
        <authorList>
            <person name="Kuncharoen N."/>
            <person name="Kudo T."/>
            <person name="Masahiro Y."/>
            <person name="Ohkuma M."/>
            <person name="Tanasupawat S."/>
        </authorList>
    </citation>
    <scope>NUCLEOTIDE SEQUENCE [LARGE SCALE GENOMIC DNA]</scope>
    <source>
        <strain evidence="2 3">PLAI 1-1</strain>
    </source>
</reference>
<protein>
    <submittedName>
        <fullName evidence="2">SpoOM family protein</fullName>
    </submittedName>
</protein>
<dbReference type="InterPro" id="IPR009776">
    <property type="entry name" value="Spore_0_M"/>
</dbReference>
<accession>A0A4V2LX03</accession>
<comment type="caution">
    <text evidence="2">The sequence shown here is derived from an EMBL/GenBank/DDBJ whole genome shotgun (WGS) entry which is preliminary data.</text>
</comment>
<dbReference type="OrthoDB" id="3431481at2"/>
<gene>
    <name evidence="2" type="ORF">E0H26_09015</name>
</gene>